<feature type="region of interest" description="Disordered" evidence="1">
    <location>
        <begin position="174"/>
        <end position="197"/>
    </location>
</feature>
<dbReference type="EMBL" id="BLQM01000011">
    <property type="protein sequence ID" value="GMH49724.1"/>
    <property type="molecule type" value="Genomic_DNA"/>
</dbReference>
<dbReference type="AlphaFoldDB" id="A0A9W6Z920"/>
<evidence type="ECO:0000313" key="2">
    <source>
        <dbReference type="EMBL" id="GMH49724.1"/>
    </source>
</evidence>
<name>A0A9W6Z920_9STRA</name>
<feature type="region of interest" description="Disordered" evidence="1">
    <location>
        <begin position="1"/>
        <end position="29"/>
    </location>
</feature>
<protein>
    <submittedName>
        <fullName evidence="2">Uncharacterized protein</fullName>
    </submittedName>
</protein>
<organism evidence="2 3">
    <name type="scientific">Triparma laevis f. inornata</name>
    <dbReference type="NCBI Taxonomy" id="1714386"/>
    <lineage>
        <taxon>Eukaryota</taxon>
        <taxon>Sar</taxon>
        <taxon>Stramenopiles</taxon>
        <taxon>Ochrophyta</taxon>
        <taxon>Bolidophyceae</taxon>
        <taxon>Parmales</taxon>
        <taxon>Triparmaceae</taxon>
        <taxon>Triparma</taxon>
    </lineage>
</organism>
<proteinExistence type="predicted"/>
<reference evidence="3" key="1">
    <citation type="journal article" date="2023" name="Commun. Biol.">
        <title>Genome analysis of Parmales, the sister group of diatoms, reveals the evolutionary specialization of diatoms from phago-mixotrophs to photoautotrophs.</title>
        <authorList>
            <person name="Ban H."/>
            <person name="Sato S."/>
            <person name="Yoshikawa S."/>
            <person name="Yamada K."/>
            <person name="Nakamura Y."/>
            <person name="Ichinomiya M."/>
            <person name="Sato N."/>
            <person name="Blanc-Mathieu R."/>
            <person name="Endo H."/>
            <person name="Kuwata A."/>
            <person name="Ogata H."/>
        </authorList>
    </citation>
    <scope>NUCLEOTIDE SEQUENCE [LARGE SCALE GENOMIC DNA]</scope>
</reference>
<gene>
    <name evidence="2" type="ORF">TL16_g00593</name>
</gene>
<sequence>MKMPKQALPDSVRASLGFKGERSGSKRFASNTVEAAAEVHRTKGGMEAKKYLKMKSGVPMSIRTSGLGQKHGGRMAVPEMSEKAFGHGRPNPNGTFEERSGRQAPQARRMSGGGGVRRHSIEQSTAEMGVVRRQQDRRRKSMEKSYGKANQNQAKEQPGKFALVREQGMGDIMYDSTNDQRMTRQKAPPVKKTGGWR</sequence>
<accession>A0A9W6Z920</accession>
<evidence type="ECO:0000313" key="3">
    <source>
        <dbReference type="Proteomes" id="UP001162640"/>
    </source>
</evidence>
<dbReference type="Proteomes" id="UP001162640">
    <property type="component" value="Unassembled WGS sequence"/>
</dbReference>
<comment type="caution">
    <text evidence="2">The sequence shown here is derived from an EMBL/GenBank/DDBJ whole genome shotgun (WGS) entry which is preliminary data.</text>
</comment>
<evidence type="ECO:0000256" key="1">
    <source>
        <dbReference type="SAM" id="MobiDB-lite"/>
    </source>
</evidence>
<feature type="region of interest" description="Disordered" evidence="1">
    <location>
        <begin position="83"/>
        <end position="161"/>
    </location>
</feature>